<dbReference type="AlphaFoldDB" id="A0A448WCZ0"/>
<evidence type="ECO:0000313" key="3">
    <source>
        <dbReference type="Proteomes" id="UP000784294"/>
    </source>
</evidence>
<accession>A0A448WCZ0</accession>
<sequence length="88" mass="9506">MAMGAAHGLMVGQAIFFPSALCLHSVRPPKPLGLPRPTAADAKIECRDDSDRLVCCTTSYGQDVDLPERDHTVVPAQRSRFSNVALID</sequence>
<comment type="caution">
    <text evidence="2">The sequence shown here is derived from an EMBL/GenBank/DDBJ whole genome shotgun (WGS) entry which is preliminary data.</text>
</comment>
<keyword evidence="3" id="KW-1185">Reference proteome</keyword>
<evidence type="ECO:0000256" key="1">
    <source>
        <dbReference type="SAM" id="SignalP"/>
    </source>
</evidence>
<feature type="signal peptide" evidence="1">
    <location>
        <begin position="1"/>
        <end position="22"/>
    </location>
</feature>
<keyword evidence="1" id="KW-0732">Signal</keyword>
<gene>
    <name evidence="2" type="ORF">PXEA_LOCUS2242</name>
</gene>
<proteinExistence type="predicted"/>
<protein>
    <recommendedName>
        <fullName evidence="4">Secreted protein</fullName>
    </recommendedName>
</protein>
<dbReference type="EMBL" id="CAAALY010004771">
    <property type="protein sequence ID" value="VEL08802.1"/>
    <property type="molecule type" value="Genomic_DNA"/>
</dbReference>
<dbReference type="Proteomes" id="UP000784294">
    <property type="component" value="Unassembled WGS sequence"/>
</dbReference>
<evidence type="ECO:0008006" key="4">
    <source>
        <dbReference type="Google" id="ProtNLM"/>
    </source>
</evidence>
<reference evidence="2" key="1">
    <citation type="submission" date="2018-11" db="EMBL/GenBank/DDBJ databases">
        <authorList>
            <consortium name="Pathogen Informatics"/>
        </authorList>
    </citation>
    <scope>NUCLEOTIDE SEQUENCE</scope>
</reference>
<evidence type="ECO:0000313" key="2">
    <source>
        <dbReference type="EMBL" id="VEL08802.1"/>
    </source>
</evidence>
<feature type="chain" id="PRO_5019351259" description="Secreted protein" evidence="1">
    <location>
        <begin position="23"/>
        <end position="88"/>
    </location>
</feature>
<organism evidence="2 3">
    <name type="scientific">Protopolystoma xenopodis</name>
    <dbReference type="NCBI Taxonomy" id="117903"/>
    <lineage>
        <taxon>Eukaryota</taxon>
        <taxon>Metazoa</taxon>
        <taxon>Spiralia</taxon>
        <taxon>Lophotrochozoa</taxon>
        <taxon>Platyhelminthes</taxon>
        <taxon>Monogenea</taxon>
        <taxon>Polyopisthocotylea</taxon>
        <taxon>Polystomatidea</taxon>
        <taxon>Polystomatidae</taxon>
        <taxon>Protopolystoma</taxon>
    </lineage>
</organism>
<name>A0A448WCZ0_9PLAT</name>